<dbReference type="EMBL" id="JAMTCK010000013">
    <property type="protein sequence ID" value="MCP2168266.1"/>
    <property type="molecule type" value="Genomic_DNA"/>
</dbReference>
<dbReference type="Gene3D" id="3.20.20.150">
    <property type="entry name" value="Divalent-metal-dependent TIM barrel enzymes"/>
    <property type="match status" value="1"/>
</dbReference>
<keyword evidence="1" id="KW-0732">Signal</keyword>
<dbReference type="RefSeq" id="WP_253775958.1">
    <property type="nucleotide sequence ID" value="NZ_JAMTCK010000013.1"/>
</dbReference>
<dbReference type="InterPro" id="IPR013022">
    <property type="entry name" value="Xyl_isomerase-like_TIM-brl"/>
</dbReference>
<protein>
    <submittedName>
        <fullName evidence="3">Sugar phosphate isomerase/epimerase</fullName>
    </submittedName>
</protein>
<dbReference type="PANTHER" id="PTHR12110:SF41">
    <property type="entry name" value="INOSOSE DEHYDRATASE"/>
    <property type="match status" value="1"/>
</dbReference>
<name>A0AAE3GHE7_9PSEU</name>
<dbReference type="GO" id="GO:0016853">
    <property type="term" value="F:isomerase activity"/>
    <property type="evidence" value="ECO:0007669"/>
    <property type="project" value="UniProtKB-KW"/>
</dbReference>
<comment type="caution">
    <text evidence="3">The sequence shown here is derived from an EMBL/GenBank/DDBJ whole genome shotgun (WGS) entry which is preliminary data.</text>
</comment>
<keyword evidence="3" id="KW-0413">Isomerase</keyword>
<feature type="signal peptide" evidence="1">
    <location>
        <begin position="1"/>
        <end position="38"/>
    </location>
</feature>
<evidence type="ECO:0000313" key="4">
    <source>
        <dbReference type="Proteomes" id="UP001206128"/>
    </source>
</evidence>
<dbReference type="InterPro" id="IPR006311">
    <property type="entry name" value="TAT_signal"/>
</dbReference>
<dbReference type="InterPro" id="IPR036237">
    <property type="entry name" value="Xyl_isomerase-like_sf"/>
</dbReference>
<dbReference type="Proteomes" id="UP001206128">
    <property type="component" value="Unassembled WGS sequence"/>
</dbReference>
<dbReference type="InterPro" id="IPR050312">
    <property type="entry name" value="IolE/XylAMocC-like"/>
</dbReference>
<dbReference type="Pfam" id="PF01261">
    <property type="entry name" value="AP_endonuc_2"/>
    <property type="match status" value="1"/>
</dbReference>
<accession>A0AAE3GHE7</accession>
<dbReference type="SUPFAM" id="SSF51658">
    <property type="entry name" value="Xylose isomerase-like"/>
    <property type="match status" value="1"/>
</dbReference>
<evidence type="ECO:0000256" key="1">
    <source>
        <dbReference type="SAM" id="SignalP"/>
    </source>
</evidence>
<dbReference type="PANTHER" id="PTHR12110">
    <property type="entry name" value="HYDROXYPYRUVATE ISOMERASE"/>
    <property type="match status" value="1"/>
</dbReference>
<feature type="domain" description="Xylose isomerase-like TIM barrel" evidence="2">
    <location>
        <begin position="85"/>
        <end position="273"/>
    </location>
</feature>
<evidence type="ECO:0000259" key="2">
    <source>
        <dbReference type="Pfam" id="PF01261"/>
    </source>
</evidence>
<evidence type="ECO:0000313" key="3">
    <source>
        <dbReference type="EMBL" id="MCP2168266.1"/>
    </source>
</evidence>
<feature type="chain" id="PRO_5042260529" evidence="1">
    <location>
        <begin position="39"/>
        <end position="300"/>
    </location>
</feature>
<reference evidence="3" key="1">
    <citation type="submission" date="2022-06" db="EMBL/GenBank/DDBJ databases">
        <title>Genomic Encyclopedia of Archaeal and Bacterial Type Strains, Phase II (KMG-II): from individual species to whole genera.</title>
        <authorList>
            <person name="Goeker M."/>
        </authorList>
    </citation>
    <scope>NUCLEOTIDE SEQUENCE</scope>
    <source>
        <strain evidence="3">DSM 43935</strain>
    </source>
</reference>
<sequence>MPGRDRMSRVSRRSVLGGALGAAALLGASGVLAGSALAAPGGVDQATDGQALGGRPARRIPRDQISVQLYTLRSLLEQDFEGTLAEVAGIGYRKVELAGTYGRSAEQVRSTLDRLGLRATSSHVGLDVDVNQAIADAKTLGHRYVVVPWAKYETIAEWRALASRLDEAGKAFRRAGLRLGYHNHDHEFAVLDGTRPYDVLRAHTGKLNVYFELDLYWAVAAGVNPVDLVRDTGRVLQFHVKDRATDGSWADLGTGTIDFADIFRRTWRYGLREYIVEHDNPTDPLTTARVGYQYLTNLRF</sequence>
<organism evidence="3 4">
    <name type="scientific">Goodfellowiella coeruleoviolacea</name>
    <dbReference type="NCBI Taxonomy" id="334858"/>
    <lineage>
        <taxon>Bacteria</taxon>
        <taxon>Bacillati</taxon>
        <taxon>Actinomycetota</taxon>
        <taxon>Actinomycetes</taxon>
        <taxon>Pseudonocardiales</taxon>
        <taxon>Pseudonocardiaceae</taxon>
        <taxon>Goodfellowiella</taxon>
    </lineage>
</organism>
<dbReference type="AlphaFoldDB" id="A0AAE3GHE7"/>
<gene>
    <name evidence="3" type="ORF">LX83_005144</name>
</gene>
<proteinExistence type="predicted"/>
<keyword evidence="4" id="KW-1185">Reference proteome</keyword>
<dbReference type="PROSITE" id="PS51318">
    <property type="entry name" value="TAT"/>
    <property type="match status" value="1"/>
</dbReference>